<dbReference type="NCBIfam" id="TIGR03349">
    <property type="entry name" value="IV_VI_DotU"/>
    <property type="match status" value="1"/>
</dbReference>
<dbReference type="Gene3D" id="1.25.40.590">
    <property type="entry name" value="Type IV / VI secretion system, DotU"/>
    <property type="match status" value="1"/>
</dbReference>
<protein>
    <recommendedName>
        <fullName evidence="2">Type IV / VI secretion system DotU domain-containing protein</fullName>
    </recommendedName>
</protein>
<dbReference type="NCBIfam" id="NF038239">
    <property type="entry name" value="T6SS_TssL_short"/>
    <property type="match status" value="1"/>
</dbReference>
<dbReference type="Proteomes" id="UP000247483">
    <property type="component" value="Unassembled WGS sequence"/>
</dbReference>
<evidence type="ECO:0000259" key="2">
    <source>
        <dbReference type="Pfam" id="PF09850"/>
    </source>
</evidence>
<name>A0A2V4DZX6_9GAMM</name>
<dbReference type="AlphaFoldDB" id="A0A2V4DZX6"/>
<dbReference type="EMBL" id="QGLP01000004">
    <property type="protein sequence ID" value="PXZ05793.1"/>
    <property type="molecule type" value="Genomic_DNA"/>
</dbReference>
<feature type="transmembrane region" description="Helical" evidence="1">
    <location>
        <begin position="212"/>
        <end position="231"/>
    </location>
</feature>
<gene>
    <name evidence="3" type="ORF">DKK79_03710</name>
</gene>
<feature type="domain" description="Type IV / VI secretion system DotU" evidence="2">
    <location>
        <begin position="34"/>
        <end position="231"/>
    </location>
</feature>
<proteinExistence type="predicted"/>
<dbReference type="PANTHER" id="PTHR38033:SF1">
    <property type="entry name" value="DOTU FAMILY TYPE IV_VI SECRETION SYSTEM PROTEIN"/>
    <property type="match status" value="1"/>
</dbReference>
<evidence type="ECO:0000313" key="4">
    <source>
        <dbReference type="Proteomes" id="UP000247483"/>
    </source>
</evidence>
<dbReference type="Pfam" id="PF09850">
    <property type="entry name" value="DotU"/>
    <property type="match status" value="1"/>
</dbReference>
<keyword evidence="1" id="KW-0812">Transmembrane</keyword>
<accession>A0A2V4DZX6</accession>
<dbReference type="PANTHER" id="PTHR38033">
    <property type="entry name" value="MEMBRANE PROTEIN-RELATED"/>
    <property type="match status" value="1"/>
</dbReference>
<organism evidence="3 4">
    <name type="scientific">Gilliamella apicola</name>
    <dbReference type="NCBI Taxonomy" id="1196095"/>
    <lineage>
        <taxon>Bacteria</taxon>
        <taxon>Pseudomonadati</taxon>
        <taxon>Pseudomonadota</taxon>
        <taxon>Gammaproteobacteria</taxon>
        <taxon>Orbales</taxon>
        <taxon>Orbaceae</taxon>
        <taxon>Gilliamella</taxon>
    </lineage>
</organism>
<evidence type="ECO:0000256" key="1">
    <source>
        <dbReference type="SAM" id="Phobius"/>
    </source>
</evidence>
<keyword evidence="1" id="KW-1133">Transmembrane helix</keyword>
<reference evidence="3 4" key="1">
    <citation type="submission" date="2018-05" db="EMBL/GenBank/DDBJ databases">
        <title>Reference genomes for bee gut microbiota database.</title>
        <authorList>
            <person name="Ellegaard K.M."/>
        </authorList>
    </citation>
    <scope>NUCLEOTIDE SEQUENCE [LARGE SCALE GENOMIC DNA]</scope>
    <source>
        <strain evidence="3 4">ESL0177</strain>
    </source>
</reference>
<comment type="caution">
    <text evidence="3">The sequence shown here is derived from an EMBL/GenBank/DDBJ whole genome shotgun (WGS) entry which is preliminary data.</text>
</comment>
<evidence type="ECO:0000313" key="3">
    <source>
        <dbReference type="EMBL" id="PXZ05793.1"/>
    </source>
</evidence>
<sequence length="244" mass="28312">MCRGQCLIFHWNCSLFCDHRINIMSIEPQKLVIDELLRDSILVVVQLKAKADIPSGHKLYELCKQQVITVRDNLYNAQYSHDVIDDISYALCALLDETVLLCHRDNPKNQDYDEWLGAPLQVIFFNTHNAGDDLFEKIRTRLKADIKELLVLSCFDRVLGLGFQGRYLDKPQMEREHLILALREAVREYEPEQSHPIIEQTQTFRYWGRKTLLLSCTALSVFAVVALYFILNDQLDTLIQQIVG</sequence>
<dbReference type="InterPro" id="IPR017732">
    <property type="entry name" value="T4/T6SS_DotU"/>
</dbReference>
<dbReference type="InterPro" id="IPR038522">
    <property type="entry name" value="T4/T6SS_DotU_sf"/>
</dbReference>
<keyword evidence="1" id="KW-0472">Membrane</keyword>